<sequence length="128" mass="15229">MDRDRGLVLEIVQKFQFDKRLKKYANEHFFHNNSIFGGIKSKEDIEKYENHVLSRIDQYKKLYPLVSEDIIDLEQAMGKFEIAVKKAIQLYDSEAFRYSSEELQSLIDKVFAYHDEVQSIALRKMMQD</sequence>
<reference evidence="1 2" key="1">
    <citation type="submission" date="2021-03" db="EMBL/GenBank/DDBJ databases">
        <title>Antimicrobial resistance genes in bacteria isolated from Japanese honey, and their potential for conferring macrolide and lincosamide resistance in the American foulbrood pathogen Paenibacillus larvae.</title>
        <authorList>
            <person name="Okamoto M."/>
            <person name="Kumagai M."/>
            <person name="Kanamori H."/>
            <person name="Takamatsu D."/>
        </authorList>
    </citation>
    <scope>NUCLEOTIDE SEQUENCE [LARGE SCALE GENOMIC DNA]</scope>
    <source>
        <strain evidence="1 2">J34TS1</strain>
    </source>
</reference>
<dbReference type="EMBL" id="BORT01000057">
    <property type="protein sequence ID" value="GIO51546.1"/>
    <property type="molecule type" value="Genomic_DNA"/>
</dbReference>
<organism evidence="1 2">
    <name type="scientific">Paenibacillus azoreducens</name>
    <dbReference type="NCBI Taxonomy" id="116718"/>
    <lineage>
        <taxon>Bacteria</taxon>
        <taxon>Bacillati</taxon>
        <taxon>Bacillota</taxon>
        <taxon>Bacilli</taxon>
        <taxon>Bacillales</taxon>
        <taxon>Paenibacillaceae</taxon>
        <taxon>Paenibacillus</taxon>
    </lineage>
</organism>
<keyword evidence="2" id="KW-1185">Reference proteome</keyword>
<accession>A0A919YH20</accession>
<evidence type="ECO:0000313" key="1">
    <source>
        <dbReference type="EMBL" id="GIO51546.1"/>
    </source>
</evidence>
<proteinExistence type="predicted"/>
<protein>
    <submittedName>
        <fullName evidence="1">Uncharacterized protein</fullName>
    </submittedName>
</protein>
<dbReference type="RefSeq" id="WP_212981523.1">
    <property type="nucleotide sequence ID" value="NZ_AP025343.1"/>
</dbReference>
<dbReference type="AlphaFoldDB" id="A0A919YH20"/>
<name>A0A919YH20_9BACL</name>
<comment type="caution">
    <text evidence="1">The sequence shown here is derived from an EMBL/GenBank/DDBJ whole genome shotgun (WGS) entry which is preliminary data.</text>
</comment>
<evidence type="ECO:0000313" key="2">
    <source>
        <dbReference type="Proteomes" id="UP000682811"/>
    </source>
</evidence>
<gene>
    <name evidence="1" type="ORF">J34TS1_63110</name>
</gene>
<dbReference type="Proteomes" id="UP000682811">
    <property type="component" value="Unassembled WGS sequence"/>
</dbReference>